<evidence type="ECO:0000313" key="2">
    <source>
        <dbReference type="EMBL" id="KAJ8908638.1"/>
    </source>
</evidence>
<reference evidence="2 3" key="1">
    <citation type="journal article" date="2023" name="Nat. Commun.">
        <title>Origin of minicircular mitochondrial genomes in red algae.</title>
        <authorList>
            <person name="Lee Y."/>
            <person name="Cho C.H."/>
            <person name="Lee Y.M."/>
            <person name="Park S.I."/>
            <person name="Yang J.H."/>
            <person name="West J.A."/>
            <person name="Bhattacharya D."/>
            <person name="Yoon H.S."/>
        </authorList>
    </citation>
    <scope>NUCLEOTIDE SEQUENCE [LARGE SCALE GENOMIC DNA]</scope>
    <source>
        <strain evidence="2 3">CCMP1338</strain>
        <tissue evidence="2">Whole cell</tissue>
    </source>
</reference>
<name>A0AAV8V3P4_9RHOD</name>
<dbReference type="EMBL" id="JAMWBK010000001">
    <property type="protein sequence ID" value="KAJ8908638.1"/>
    <property type="molecule type" value="Genomic_DNA"/>
</dbReference>
<accession>A0AAV8V3P4</accession>
<keyword evidence="3" id="KW-1185">Reference proteome</keyword>
<dbReference type="AlphaFoldDB" id="A0AAV8V3P4"/>
<keyword evidence="1" id="KW-0732">Signal</keyword>
<feature type="chain" id="PRO_5043586262" evidence="1">
    <location>
        <begin position="19"/>
        <end position="328"/>
    </location>
</feature>
<dbReference type="Proteomes" id="UP001157974">
    <property type="component" value="Unassembled WGS sequence"/>
</dbReference>
<organism evidence="2 3">
    <name type="scientific">Rhodosorus marinus</name>
    <dbReference type="NCBI Taxonomy" id="101924"/>
    <lineage>
        <taxon>Eukaryota</taxon>
        <taxon>Rhodophyta</taxon>
        <taxon>Stylonematophyceae</taxon>
        <taxon>Stylonematales</taxon>
        <taxon>Stylonemataceae</taxon>
        <taxon>Rhodosorus</taxon>
    </lineage>
</organism>
<feature type="signal peptide" evidence="1">
    <location>
        <begin position="1"/>
        <end position="18"/>
    </location>
</feature>
<protein>
    <submittedName>
        <fullName evidence="2">Uncharacterized protein</fullName>
    </submittedName>
</protein>
<proteinExistence type="predicted"/>
<comment type="caution">
    <text evidence="2">The sequence shown here is derived from an EMBL/GenBank/DDBJ whole genome shotgun (WGS) entry which is preliminary data.</text>
</comment>
<evidence type="ECO:0000256" key="1">
    <source>
        <dbReference type="SAM" id="SignalP"/>
    </source>
</evidence>
<gene>
    <name evidence="2" type="ORF">NDN08_005343</name>
</gene>
<evidence type="ECO:0000313" key="3">
    <source>
        <dbReference type="Proteomes" id="UP001157974"/>
    </source>
</evidence>
<sequence length="328" mass="35638">MKLALVVALAGTLCLVWGDALGNTCASFDLPDPEVVDGEGRIIEIERRVLWGESYCKELTLDQLNGKTPKLCVRNENPKDKAPTGCLRLSLRHVDPAMIKELRVGIHPDCSSIPTEVKDKFQRRRNATKLTPGKKMGAIRICFDEIPAASTCCETEQCLVFEAIVEVAGVDTKVTIKDDACSSDEGCPYSIGCPNLINEANKDCVPGCALDIWNGTNSNDLFIVSEDEVNDAYLGLFKGYDVVIGSEGTEIINNEYYGGDGSTLFLKGGNDEVQMGPEEEKIYFGKGDDFAESIADGLQDRIYGGEGVNQAKGTFDIDDILKNMALGQ</sequence>